<comment type="caution">
    <text evidence="1">The sequence shown here is derived from an EMBL/GenBank/DDBJ whole genome shotgun (WGS) entry which is preliminary data.</text>
</comment>
<accession>A0A5M8QRK6</accession>
<protein>
    <recommendedName>
        <fullName evidence="5">Response regulator transcription factor</fullName>
    </recommendedName>
</protein>
<name>A0A5M8QRK6_9BACT</name>
<dbReference type="Proteomes" id="UP000323866">
    <property type="component" value="Unassembled WGS sequence"/>
</dbReference>
<reference evidence="1 3" key="2">
    <citation type="submission" date="2019-09" db="EMBL/GenBank/DDBJ databases">
        <title>A bacterium isolated from glacier soil.</title>
        <authorList>
            <person name="Liu Q."/>
        </authorList>
    </citation>
    <scope>NUCLEOTIDE SEQUENCE [LARGE SCALE GENOMIC DNA]</scope>
    <source>
        <strain evidence="1 3">MDT1-10-3</strain>
    </source>
</reference>
<reference evidence="1 3" key="1">
    <citation type="submission" date="2019-07" db="EMBL/GenBank/DDBJ databases">
        <authorList>
            <person name="Qu J.-H."/>
        </authorList>
    </citation>
    <scope>NUCLEOTIDE SEQUENCE [LARGE SCALE GENOMIC DNA]</scope>
    <source>
        <strain evidence="1 3">MDT1-10-3</strain>
    </source>
</reference>
<dbReference type="Proteomes" id="UP001570846">
    <property type="component" value="Unassembled WGS sequence"/>
</dbReference>
<proteinExistence type="predicted"/>
<evidence type="ECO:0000313" key="4">
    <source>
        <dbReference type="Proteomes" id="UP001570846"/>
    </source>
</evidence>
<dbReference type="RefSeq" id="WP_149097301.1">
    <property type="nucleotide sequence ID" value="NZ_BMMG01000001.1"/>
</dbReference>
<sequence length="155" mass="17652">MTTSYRLLLLEDDLTLANALTQALDKQNLYSQRVEVHAVTYDQFARQFGTGRNSTRELILLGGKREIGYKPDIRLLKAMISQLERAHIFLLTPSSDAQEILSLWKPGVSGVLAREEQAADYLVKAIQRLQMVQQKRSYSRKSAPAPTSFWSRLLK</sequence>
<dbReference type="EMBL" id="JBGOGF010000008">
    <property type="protein sequence ID" value="MFA1772666.1"/>
    <property type="molecule type" value="Genomic_DNA"/>
</dbReference>
<dbReference type="AlphaFoldDB" id="A0A5M8QRK6"/>
<dbReference type="OrthoDB" id="893963at2"/>
<reference evidence="2 4" key="3">
    <citation type="submission" date="2024-08" db="EMBL/GenBank/DDBJ databases">
        <authorList>
            <person name="Wei W."/>
        </authorList>
    </citation>
    <scope>NUCLEOTIDE SEQUENCE [LARGE SCALE GENOMIC DNA]</scope>
    <source>
        <strain evidence="2 4">XU2</strain>
    </source>
</reference>
<organism evidence="1 3">
    <name type="scientific">Rufibacter glacialis</name>
    <dbReference type="NCBI Taxonomy" id="1259555"/>
    <lineage>
        <taxon>Bacteria</taxon>
        <taxon>Pseudomonadati</taxon>
        <taxon>Bacteroidota</taxon>
        <taxon>Cytophagia</taxon>
        <taxon>Cytophagales</taxon>
        <taxon>Hymenobacteraceae</taxon>
        <taxon>Rufibacter</taxon>
    </lineage>
</organism>
<evidence type="ECO:0000313" key="2">
    <source>
        <dbReference type="EMBL" id="MFA1772666.1"/>
    </source>
</evidence>
<evidence type="ECO:0008006" key="5">
    <source>
        <dbReference type="Google" id="ProtNLM"/>
    </source>
</evidence>
<evidence type="ECO:0000313" key="3">
    <source>
        <dbReference type="Proteomes" id="UP000323866"/>
    </source>
</evidence>
<gene>
    <name evidence="2" type="ORF">ACD591_15310</name>
    <name evidence="1" type="ORF">FOE74_04030</name>
</gene>
<keyword evidence="4" id="KW-1185">Reference proteome</keyword>
<dbReference type="EMBL" id="VKKZ01000010">
    <property type="protein sequence ID" value="KAA6437680.1"/>
    <property type="molecule type" value="Genomic_DNA"/>
</dbReference>
<evidence type="ECO:0000313" key="1">
    <source>
        <dbReference type="EMBL" id="KAA6437680.1"/>
    </source>
</evidence>